<protein>
    <recommendedName>
        <fullName evidence="6">Glyoxylate reductase/hydroxypyruvate reductase</fullName>
    </recommendedName>
</protein>
<comment type="similarity">
    <text evidence="7">Belongs to the TRAFAC class myosin-kinesin ATPase superfamily. Kinesin family.</text>
</comment>
<dbReference type="SUPFAM" id="SSF52283">
    <property type="entry name" value="Formate/glycerate dehydrogenase catalytic domain-like"/>
    <property type="match status" value="1"/>
</dbReference>
<feature type="compositionally biased region" description="Basic and acidic residues" evidence="9">
    <location>
        <begin position="828"/>
        <end position="838"/>
    </location>
</feature>
<accession>A0A7R9QA99</accession>
<evidence type="ECO:0000256" key="6">
    <source>
        <dbReference type="ARBA" id="ARBA00073306"/>
    </source>
</evidence>
<dbReference type="SUPFAM" id="SSF52540">
    <property type="entry name" value="P-loop containing nucleoside triphosphate hydrolases"/>
    <property type="match status" value="1"/>
</dbReference>
<dbReference type="GO" id="GO:0016616">
    <property type="term" value="F:oxidoreductase activity, acting on the CH-OH group of donors, NAD or NADP as acceptor"/>
    <property type="evidence" value="ECO:0007669"/>
    <property type="project" value="InterPro"/>
</dbReference>
<evidence type="ECO:0000256" key="4">
    <source>
        <dbReference type="ARBA" id="ARBA00023002"/>
    </source>
</evidence>
<comment type="subcellular location">
    <subcellularLocation>
        <location evidence="1">Cytoplasm</location>
        <location evidence="1">Cytoskeleton</location>
    </subcellularLocation>
</comment>
<dbReference type="OrthoDB" id="3176171at2759"/>
<evidence type="ECO:0000259" key="10">
    <source>
        <dbReference type="PROSITE" id="PS50067"/>
    </source>
</evidence>
<dbReference type="SMART" id="SM00129">
    <property type="entry name" value="KISc"/>
    <property type="match status" value="1"/>
</dbReference>
<evidence type="ECO:0000256" key="3">
    <source>
        <dbReference type="ARBA" id="ARBA00022840"/>
    </source>
</evidence>
<dbReference type="InterPro" id="IPR006140">
    <property type="entry name" value="D-isomer_DH_NAD-bd"/>
</dbReference>
<keyword evidence="4" id="KW-0560">Oxidoreductase</keyword>
<gene>
    <name evidence="11" type="ORF">ONB1V03_LOCUS394</name>
</gene>
<keyword evidence="5" id="KW-0963">Cytoplasm</keyword>
<evidence type="ECO:0000256" key="7">
    <source>
        <dbReference type="PROSITE-ProRule" id="PRU00283"/>
    </source>
</evidence>
<feature type="binding site" evidence="7">
    <location>
        <begin position="420"/>
        <end position="427"/>
    </location>
    <ligand>
        <name>ATP</name>
        <dbReference type="ChEBI" id="CHEBI:30616"/>
    </ligand>
</feature>
<dbReference type="AlphaFoldDB" id="A0A7R9QA99"/>
<dbReference type="PANTHER" id="PTHR47969:SF33">
    <property type="entry name" value="KINESIN-LIKE PROTEIN"/>
    <property type="match status" value="1"/>
</dbReference>
<keyword evidence="7" id="KW-0505">Motor protein</keyword>
<dbReference type="PANTHER" id="PTHR47969">
    <property type="entry name" value="CHROMOSOME-ASSOCIATED KINESIN KIF4A-RELATED"/>
    <property type="match status" value="1"/>
</dbReference>
<dbReference type="GO" id="GO:0051287">
    <property type="term" value="F:NAD binding"/>
    <property type="evidence" value="ECO:0007669"/>
    <property type="project" value="InterPro"/>
</dbReference>
<dbReference type="GO" id="GO:0008017">
    <property type="term" value="F:microtubule binding"/>
    <property type="evidence" value="ECO:0007669"/>
    <property type="project" value="InterPro"/>
</dbReference>
<organism evidence="11">
    <name type="scientific">Oppiella nova</name>
    <dbReference type="NCBI Taxonomy" id="334625"/>
    <lineage>
        <taxon>Eukaryota</taxon>
        <taxon>Metazoa</taxon>
        <taxon>Ecdysozoa</taxon>
        <taxon>Arthropoda</taxon>
        <taxon>Chelicerata</taxon>
        <taxon>Arachnida</taxon>
        <taxon>Acari</taxon>
        <taxon>Acariformes</taxon>
        <taxon>Sarcoptiformes</taxon>
        <taxon>Oribatida</taxon>
        <taxon>Brachypylina</taxon>
        <taxon>Oppioidea</taxon>
        <taxon>Oppiidae</taxon>
        <taxon>Oppiella</taxon>
    </lineage>
</organism>
<dbReference type="PROSITE" id="PS50067">
    <property type="entry name" value="KINESIN_MOTOR_2"/>
    <property type="match status" value="1"/>
</dbReference>
<dbReference type="GO" id="GO:0051231">
    <property type="term" value="P:spindle elongation"/>
    <property type="evidence" value="ECO:0007669"/>
    <property type="project" value="TreeGrafter"/>
</dbReference>
<keyword evidence="3 7" id="KW-0067">ATP-binding</keyword>
<dbReference type="InterPro" id="IPR001752">
    <property type="entry name" value="Kinesin_motor_dom"/>
</dbReference>
<dbReference type="Gene3D" id="1.20.58.1980">
    <property type="match status" value="1"/>
</dbReference>
<feature type="domain" description="Kinesin motor" evidence="10">
    <location>
        <begin position="334"/>
        <end position="674"/>
    </location>
</feature>
<keyword evidence="8" id="KW-0175">Coiled coil</keyword>
<keyword evidence="2 7" id="KW-0547">Nucleotide-binding</keyword>
<dbReference type="FunFam" id="3.40.50.720:FF:000026">
    <property type="entry name" value="Glyoxylate/hydroxypyruvate reductase B"/>
    <property type="match status" value="1"/>
</dbReference>
<dbReference type="PRINTS" id="PR00380">
    <property type="entry name" value="KINESINHEAVY"/>
</dbReference>
<keyword evidence="12" id="KW-1185">Reference proteome</keyword>
<proteinExistence type="inferred from homology"/>
<dbReference type="InterPro" id="IPR029753">
    <property type="entry name" value="D-isomer_DH_CS"/>
</dbReference>
<feature type="region of interest" description="Disordered" evidence="9">
    <location>
        <begin position="714"/>
        <end position="753"/>
    </location>
</feature>
<dbReference type="SUPFAM" id="SSF51735">
    <property type="entry name" value="NAD(P)-binding Rossmann-fold domains"/>
    <property type="match status" value="1"/>
</dbReference>
<dbReference type="Pfam" id="PF00389">
    <property type="entry name" value="2-Hacid_dh"/>
    <property type="match status" value="1"/>
</dbReference>
<keyword evidence="5" id="KW-0206">Cytoskeleton</keyword>
<dbReference type="GO" id="GO:0005875">
    <property type="term" value="C:microtubule associated complex"/>
    <property type="evidence" value="ECO:0007669"/>
    <property type="project" value="TreeGrafter"/>
</dbReference>
<feature type="compositionally biased region" description="Polar residues" evidence="9">
    <location>
        <begin position="734"/>
        <end position="749"/>
    </location>
</feature>
<evidence type="ECO:0000313" key="11">
    <source>
        <dbReference type="EMBL" id="CAD7636746.1"/>
    </source>
</evidence>
<dbReference type="InterPro" id="IPR036291">
    <property type="entry name" value="NAD(P)-bd_dom_sf"/>
</dbReference>
<dbReference type="InterPro" id="IPR006139">
    <property type="entry name" value="D-isomer_2_OHA_DH_cat_dom"/>
</dbReference>
<evidence type="ECO:0000313" key="12">
    <source>
        <dbReference type="Proteomes" id="UP000728032"/>
    </source>
</evidence>
<dbReference type="GO" id="GO:0007052">
    <property type="term" value="P:mitotic spindle organization"/>
    <property type="evidence" value="ECO:0007669"/>
    <property type="project" value="TreeGrafter"/>
</dbReference>
<dbReference type="EMBL" id="CAJPVJ010000021">
    <property type="protein sequence ID" value="CAG2158545.1"/>
    <property type="molecule type" value="Genomic_DNA"/>
</dbReference>
<evidence type="ECO:0000256" key="1">
    <source>
        <dbReference type="ARBA" id="ARBA00004245"/>
    </source>
</evidence>
<feature type="compositionally biased region" description="Polar residues" evidence="9">
    <location>
        <begin position="714"/>
        <end position="724"/>
    </location>
</feature>
<feature type="region of interest" description="Disordered" evidence="9">
    <location>
        <begin position="821"/>
        <end position="868"/>
    </location>
</feature>
<dbReference type="Proteomes" id="UP000728032">
    <property type="component" value="Unassembled WGS sequence"/>
</dbReference>
<dbReference type="CDD" id="cd05301">
    <property type="entry name" value="GDH"/>
    <property type="match status" value="1"/>
</dbReference>
<dbReference type="GO" id="GO:0005524">
    <property type="term" value="F:ATP binding"/>
    <property type="evidence" value="ECO:0007669"/>
    <property type="project" value="UniProtKB-UniRule"/>
</dbReference>
<dbReference type="GO" id="GO:0003777">
    <property type="term" value="F:microtubule motor activity"/>
    <property type="evidence" value="ECO:0007669"/>
    <property type="project" value="InterPro"/>
</dbReference>
<dbReference type="EMBL" id="OC914846">
    <property type="protein sequence ID" value="CAD7636746.1"/>
    <property type="molecule type" value="Genomic_DNA"/>
</dbReference>
<dbReference type="Gene3D" id="3.40.50.720">
    <property type="entry name" value="NAD(P)-binding Rossmann-like Domain"/>
    <property type="match status" value="2"/>
</dbReference>
<dbReference type="Pfam" id="PF00225">
    <property type="entry name" value="Kinesin"/>
    <property type="match status" value="2"/>
</dbReference>
<dbReference type="Pfam" id="PF02826">
    <property type="entry name" value="2-Hacid_dh_C"/>
    <property type="match status" value="1"/>
</dbReference>
<dbReference type="InterPro" id="IPR027417">
    <property type="entry name" value="P-loop_NTPase"/>
</dbReference>
<evidence type="ECO:0000256" key="8">
    <source>
        <dbReference type="SAM" id="Coils"/>
    </source>
</evidence>
<dbReference type="InterPro" id="IPR027640">
    <property type="entry name" value="Kinesin-like_fam"/>
</dbReference>
<sequence length="868" mass="96111">MYSCLVTRPDLPQPLYEALRPHCALDVWQKPVIMPRDELVARIKGKQALLCTLSDRIDAHILDAATDSLRVIATISAGFDHIDVNECRARGIKVGNTPDVLTDAVAELTIALLLATSRRLFEAEKALRNGEWKTGWNHLWMCGSSIKDSVLGFVGMGRIGMAVCQRLKSFGAKEYLYCGNSAKSSADALGAQFVSFDALLEKSDFVIISCLLNDKTRHMFDEKAFKRMKTSAILINTSRGAVVDQKALYNALNSGDIRGAGLDVMEVEPIPLDDPLLSLSNAVILPHIGSASHETRLAMAVLTARNVMAGLQQAQLPAPEEECLMICSTTRGHQNPVCYAVRPLSPKQIQNSDRKDQTLNFPDGGQIQVGDPISGLSRSFTFNVVFEPEASQEEVFEHSGVKRLIDMSLDGFACTVFAYGQTSSGKTYTLTGNAFEQYSTSENTIAGKGSPNDGKRERGAQAAHRAQADKKMIGVMQLAFAYLFEQIKLRKNRSLLYIIHVSYLEVYNEQVLDLLNPSPKSLNVRWAKDRGFYAENLFKVECEDIGDLEGVLEEGCKNRQVRSHSMNDNSSRSHSVMTITLASETQDPEDPQVTAILGERAGCVSSISQAVRRQRELTRRSGHIPYRDSTLTKLLADSLSGNGMTLMIACVSPHKLDASETINTLRYASRAKKVKTHPIVQMDPRELLILSLKREVRLLRMENNYLRQQLNLGNGFPLNTSNGDTGDRADRPTSHGSDTSLIESNGQIDSETELHPKIVNKYMQENESLRAENSQLHQQRQTLIHDHEMVCRENERLLRRLSAAGHKGHTIATEAIKDQSVDSNGLSVDRKGMKDLKGNRRLALGNERQTKGRQDAQPHNGSVGIDTI</sequence>
<dbReference type="GO" id="GO:0007018">
    <property type="term" value="P:microtubule-based movement"/>
    <property type="evidence" value="ECO:0007669"/>
    <property type="project" value="InterPro"/>
</dbReference>
<dbReference type="Gene3D" id="3.40.850.10">
    <property type="entry name" value="Kinesin motor domain"/>
    <property type="match status" value="1"/>
</dbReference>
<name>A0A7R9QA99_9ACAR</name>
<evidence type="ECO:0000256" key="9">
    <source>
        <dbReference type="SAM" id="MobiDB-lite"/>
    </source>
</evidence>
<dbReference type="PROSITE" id="PS00671">
    <property type="entry name" value="D_2_HYDROXYACID_DH_3"/>
    <property type="match status" value="1"/>
</dbReference>
<evidence type="ECO:0000256" key="2">
    <source>
        <dbReference type="ARBA" id="ARBA00022741"/>
    </source>
</evidence>
<feature type="coiled-coil region" evidence="8">
    <location>
        <begin position="759"/>
        <end position="786"/>
    </location>
</feature>
<evidence type="ECO:0000256" key="5">
    <source>
        <dbReference type="ARBA" id="ARBA00023212"/>
    </source>
</evidence>
<reference evidence="11" key="1">
    <citation type="submission" date="2020-11" db="EMBL/GenBank/DDBJ databases">
        <authorList>
            <person name="Tran Van P."/>
        </authorList>
    </citation>
    <scope>NUCLEOTIDE SEQUENCE</scope>
</reference>
<dbReference type="InterPro" id="IPR036961">
    <property type="entry name" value="Kinesin_motor_dom_sf"/>
</dbReference>